<reference evidence="2" key="4">
    <citation type="submission" date="2025-05" db="UniProtKB">
        <authorList>
            <consortium name="Ensembl"/>
        </authorList>
    </citation>
    <scope>IDENTIFICATION</scope>
    <source>
        <strain evidence="2">Hereford</strain>
    </source>
</reference>
<keyword evidence="3" id="KW-1185">Reference proteome</keyword>
<organism evidence="1">
    <name type="scientific">Bos taurus</name>
    <name type="common">Bovine</name>
    <dbReference type="NCBI Taxonomy" id="9913"/>
    <lineage>
        <taxon>Eukaryota</taxon>
        <taxon>Metazoa</taxon>
        <taxon>Chordata</taxon>
        <taxon>Craniata</taxon>
        <taxon>Vertebrata</taxon>
        <taxon>Euteleostomi</taxon>
        <taxon>Mammalia</taxon>
        <taxon>Eutheria</taxon>
        <taxon>Laurasiatheria</taxon>
        <taxon>Artiodactyla</taxon>
        <taxon>Ruminantia</taxon>
        <taxon>Pecora</taxon>
        <taxon>Bovidae</taxon>
        <taxon>Bovinae</taxon>
        <taxon>Bos</taxon>
    </lineage>
</organism>
<dbReference type="EMBL" id="EU848418">
    <property type="protein sequence ID" value="ACF74520.1"/>
    <property type="molecule type" value="mRNA"/>
</dbReference>
<dbReference type="AlphaFoldDB" id="B5AGS8"/>
<dbReference type="Proteomes" id="UP000009136">
    <property type="component" value="Chromosome 9"/>
</dbReference>
<name>B5AGS8_BOVIN</name>
<dbReference type="Ensembl" id="ENSBTAT00000136544.1">
    <property type="protein sequence ID" value="ENSBTAP00000106701.1"/>
    <property type="gene ID" value="ENSBTAG00000070618.1"/>
</dbReference>
<reference evidence="2 3" key="3">
    <citation type="submission" date="2018-03" db="EMBL/GenBank/DDBJ databases">
        <title>ARS-UCD1.2.</title>
        <authorList>
            <person name="Rosen B.D."/>
            <person name="Bickhart D.M."/>
            <person name="Koren S."/>
            <person name="Schnabel R.D."/>
            <person name="Hall R."/>
            <person name="Zimin A."/>
            <person name="Dreischer C."/>
            <person name="Schultheiss S."/>
            <person name="Schroeder S.G."/>
            <person name="Elsik C.G."/>
            <person name="Couldrey C."/>
            <person name="Liu G.E."/>
            <person name="Van Tassell C.P."/>
            <person name="Phillippy A.M."/>
            <person name="Smith T.P.L."/>
            <person name="Medrano J.F."/>
        </authorList>
    </citation>
    <scope>NUCLEOTIDE SEQUENCE [LARGE SCALE GENOMIC DNA]</scope>
    <source>
        <strain evidence="2 3">Hereford</strain>
    </source>
</reference>
<proteinExistence type="evidence at transcript level"/>
<reference evidence="1" key="1">
    <citation type="journal article" date="2007" name="BMC Genomics">
        <title>Discovery and characterization of 91 novel transcripts expressed in cattle placenta.</title>
        <authorList>
            <person name="Kumar C.G."/>
            <person name="Larson J.H."/>
            <person name="Band M.R."/>
            <person name="Lewin H.A."/>
        </authorList>
    </citation>
    <scope>NUCLEOTIDE SEQUENCE</scope>
    <source>
        <tissue evidence="1">Near-term placenta</tissue>
    </source>
</reference>
<reference evidence="1" key="2">
    <citation type="submission" date="2008-06" db="EMBL/GenBank/DDBJ databases">
        <authorList>
            <person name="Kumar C.G."/>
            <person name="Larson J.H."/>
            <person name="Band M.R."/>
            <person name="Lewin H.A."/>
        </authorList>
    </citation>
    <scope>NUCLEOTIDE SEQUENCE</scope>
    <source>
        <tissue evidence="1">Near-term placenta</tissue>
    </source>
</reference>
<accession>B5AGS8</accession>
<evidence type="ECO:0000313" key="1">
    <source>
        <dbReference type="EMBL" id="ACF74520.1"/>
    </source>
</evidence>
<protein>
    <submittedName>
        <fullName evidence="1 2">Uncharacterized protein</fullName>
    </submittedName>
</protein>
<evidence type="ECO:0000313" key="2">
    <source>
        <dbReference type="Ensembl" id="ENSBTAP00000106701.1"/>
    </source>
</evidence>
<sequence length="35" mass="4085">MDFGVAELLRGDAKMQRYISKHAGQYWLENDLVKT</sequence>
<evidence type="ECO:0000313" key="3">
    <source>
        <dbReference type="Proteomes" id="UP000009136"/>
    </source>
</evidence>